<organism evidence="3 4">
    <name type="scientific">Bacillus oleivorans</name>
    <dbReference type="NCBI Taxonomy" id="1448271"/>
    <lineage>
        <taxon>Bacteria</taxon>
        <taxon>Bacillati</taxon>
        <taxon>Bacillota</taxon>
        <taxon>Bacilli</taxon>
        <taxon>Bacillales</taxon>
        <taxon>Bacillaceae</taxon>
        <taxon>Bacillus</taxon>
    </lineage>
</organism>
<dbReference type="Proteomes" id="UP000219546">
    <property type="component" value="Unassembled WGS sequence"/>
</dbReference>
<evidence type="ECO:0000256" key="1">
    <source>
        <dbReference type="ARBA" id="ARBA00023125"/>
    </source>
</evidence>
<protein>
    <submittedName>
        <fullName evidence="3">MerR family transcriptional regulator</fullName>
    </submittedName>
</protein>
<dbReference type="PANTHER" id="PTHR30204:SF95">
    <property type="entry name" value="HTH-TYPE TRANSCRIPTIONAL REGULATOR CUER"/>
    <property type="match status" value="1"/>
</dbReference>
<dbReference type="InterPro" id="IPR047057">
    <property type="entry name" value="MerR_fam"/>
</dbReference>
<dbReference type="InterPro" id="IPR000551">
    <property type="entry name" value="MerR-type_HTH_dom"/>
</dbReference>
<dbReference type="OrthoDB" id="166060at2"/>
<feature type="domain" description="HTH merR-type" evidence="2">
    <location>
        <begin position="1"/>
        <end position="69"/>
    </location>
</feature>
<name>A0A285D449_9BACI</name>
<sequence length="136" mass="15695">MYRISELASVANVSKRTIDYYTSIGLLVAERSKANYRIYHEDAVEDLKFIEHCKTLHIPLEEIKKKLELQKSTTINDNDVEDQISSVTEHMKYLHDEINNLLSILQKMDSKRKEAVSEKLSPESVSLIQSLRLISS</sequence>
<dbReference type="GO" id="GO:0003700">
    <property type="term" value="F:DNA-binding transcription factor activity"/>
    <property type="evidence" value="ECO:0007669"/>
    <property type="project" value="InterPro"/>
</dbReference>
<dbReference type="InterPro" id="IPR009061">
    <property type="entry name" value="DNA-bd_dom_put_sf"/>
</dbReference>
<reference evidence="3 4" key="1">
    <citation type="submission" date="2017-08" db="EMBL/GenBank/DDBJ databases">
        <authorList>
            <person name="de Groot N.N."/>
        </authorList>
    </citation>
    <scope>NUCLEOTIDE SEQUENCE [LARGE SCALE GENOMIC DNA]</scope>
    <source>
        <strain evidence="3 4">JC228</strain>
    </source>
</reference>
<dbReference type="PROSITE" id="PS50937">
    <property type="entry name" value="HTH_MERR_2"/>
    <property type="match status" value="1"/>
</dbReference>
<dbReference type="Pfam" id="PF13411">
    <property type="entry name" value="MerR_1"/>
    <property type="match status" value="1"/>
</dbReference>
<dbReference type="EMBL" id="OAOP01000009">
    <property type="protein sequence ID" value="SNX74559.1"/>
    <property type="molecule type" value="Genomic_DNA"/>
</dbReference>
<proteinExistence type="predicted"/>
<dbReference type="GO" id="GO:0003677">
    <property type="term" value="F:DNA binding"/>
    <property type="evidence" value="ECO:0007669"/>
    <property type="project" value="UniProtKB-KW"/>
</dbReference>
<dbReference type="SUPFAM" id="SSF46955">
    <property type="entry name" value="Putative DNA-binding domain"/>
    <property type="match status" value="1"/>
</dbReference>
<evidence type="ECO:0000313" key="4">
    <source>
        <dbReference type="Proteomes" id="UP000219546"/>
    </source>
</evidence>
<gene>
    <name evidence="3" type="ORF">SAMN05877753_109180</name>
</gene>
<dbReference type="AlphaFoldDB" id="A0A285D449"/>
<accession>A0A285D449</accession>
<keyword evidence="1" id="KW-0238">DNA-binding</keyword>
<dbReference type="Gene3D" id="1.10.1660.10">
    <property type="match status" value="1"/>
</dbReference>
<dbReference type="RefSeq" id="WP_097160015.1">
    <property type="nucleotide sequence ID" value="NZ_JBEPMQ010000009.1"/>
</dbReference>
<keyword evidence="4" id="KW-1185">Reference proteome</keyword>
<evidence type="ECO:0000259" key="2">
    <source>
        <dbReference type="PROSITE" id="PS50937"/>
    </source>
</evidence>
<dbReference type="PANTHER" id="PTHR30204">
    <property type="entry name" value="REDOX-CYCLING DRUG-SENSING TRANSCRIPTIONAL ACTIVATOR SOXR"/>
    <property type="match status" value="1"/>
</dbReference>
<dbReference type="SMART" id="SM00422">
    <property type="entry name" value="HTH_MERR"/>
    <property type="match status" value="1"/>
</dbReference>
<evidence type="ECO:0000313" key="3">
    <source>
        <dbReference type="EMBL" id="SNX74559.1"/>
    </source>
</evidence>